<evidence type="ECO:0000313" key="1">
    <source>
        <dbReference type="EMBL" id="KAK0703207.1"/>
    </source>
</evidence>
<accession>A0AA40DJN5</accession>
<name>A0AA40DJN5_9PEZI</name>
<proteinExistence type="predicted"/>
<evidence type="ECO:0000313" key="2">
    <source>
        <dbReference type="Proteomes" id="UP001172101"/>
    </source>
</evidence>
<reference evidence="1" key="1">
    <citation type="submission" date="2023-06" db="EMBL/GenBank/DDBJ databases">
        <title>Genome-scale phylogeny and comparative genomics of the fungal order Sordariales.</title>
        <authorList>
            <consortium name="Lawrence Berkeley National Laboratory"/>
            <person name="Hensen N."/>
            <person name="Bonometti L."/>
            <person name="Westerberg I."/>
            <person name="Brannstrom I.O."/>
            <person name="Guillou S."/>
            <person name="Cros-Aarteil S."/>
            <person name="Calhoun S."/>
            <person name="Haridas S."/>
            <person name="Kuo A."/>
            <person name="Mondo S."/>
            <person name="Pangilinan J."/>
            <person name="Riley R."/>
            <person name="LaButti K."/>
            <person name="Andreopoulos B."/>
            <person name="Lipzen A."/>
            <person name="Chen C."/>
            <person name="Yanf M."/>
            <person name="Daum C."/>
            <person name="Ng V."/>
            <person name="Clum A."/>
            <person name="Steindorff A."/>
            <person name="Ohm R."/>
            <person name="Martin F."/>
            <person name="Silar P."/>
            <person name="Natvig D."/>
            <person name="Lalanne C."/>
            <person name="Gautier V."/>
            <person name="Ament-velasquez S.L."/>
            <person name="Kruys A."/>
            <person name="Hutchinson M.I."/>
            <person name="Powell A.J."/>
            <person name="Barry K."/>
            <person name="Miller A.N."/>
            <person name="Grigoriev I.V."/>
            <person name="Debuchy R."/>
            <person name="Gladieux P."/>
            <person name="Thoren M.H."/>
            <person name="Johannesson H."/>
        </authorList>
    </citation>
    <scope>NUCLEOTIDE SEQUENCE</scope>
    <source>
        <strain evidence="1">SMH2392-1A</strain>
    </source>
</reference>
<sequence>MQIFVENCRKMGIPSHLHHTACSVMLKDRANQVYFDRLMKENLNFDNIIQEWRSTTFLRVKANPEKDLAQCFEILVNKPQKIYKGLVSSMQDGDNEASFEKTILQQYNPADNPDGLTATG</sequence>
<comment type="caution">
    <text evidence="1">The sequence shown here is derived from an EMBL/GenBank/DDBJ whole genome shotgun (WGS) entry which is preliminary data.</text>
</comment>
<protein>
    <submittedName>
        <fullName evidence="1">Uncharacterized protein</fullName>
    </submittedName>
</protein>
<dbReference type="RefSeq" id="XP_060290066.1">
    <property type="nucleotide sequence ID" value="XM_060440568.1"/>
</dbReference>
<dbReference type="EMBL" id="JAUIRO010000008">
    <property type="protein sequence ID" value="KAK0703207.1"/>
    <property type="molecule type" value="Genomic_DNA"/>
</dbReference>
<keyword evidence="2" id="KW-1185">Reference proteome</keyword>
<dbReference type="GeneID" id="85323838"/>
<gene>
    <name evidence="1" type="ORF">B0T26DRAFT_680927</name>
</gene>
<dbReference type="Proteomes" id="UP001172101">
    <property type="component" value="Unassembled WGS sequence"/>
</dbReference>
<organism evidence="1 2">
    <name type="scientific">Lasiosphaeria miniovina</name>
    <dbReference type="NCBI Taxonomy" id="1954250"/>
    <lineage>
        <taxon>Eukaryota</taxon>
        <taxon>Fungi</taxon>
        <taxon>Dikarya</taxon>
        <taxon>Ascomycota</taxon>
        <taxon>Pezizomycotina</taxon>
        <taxon>Sordariomycetes</taxon>
        <taxon>Sordariomycetidae</taxon>
        <taxon>Sordariales</taxon>
        <taxon>Lasiosphaeriaceae</taxon>
        <taxon>Lasiosphaeria</taxon>
    </lineage>
</organism>
<dbReference type="AlphaFoldDB" id="A0AA40DJN5"/>